<dbReference type="Gramene" id="KCW64967">
    <property type="protein sequence ID" value="KCW64967"/>
    <property type="gene ID" value="EUGRSUZ_G02510"/>
</dbReference>
<protein>
    <recommendedName>
        <fullName evidence="3">Secreted protein</fullName>
    </recommendedName>
</protein>
<reference evidence="2" key="1">
    <citation type="submission" date="2013-07" db="EMBL/GenBank/DDBJ databases">
        <title>The genome of Eucalyptus grandis.</title>
        <authorList>
            <person name="Schmutz J."/>
            <person name="Hayes R."/>
            <person name="Myburg A."/>
            <person name="Tuskan G."/>
            <person name="Grattapaglia D."/>
            <person name="Rokhsar D.S."/>
        </authorList>
    </citation>
    <scope>NUCLEOTIDE SEQUENCE</scope>
    <source>
        <tissue evidence="2">Leaf extractions</tissue>
    </source>
</reference>
<dbReference type="EMBL" id="KK198759">
    <property type="protein sequence ID" value="KCW64967.1"/>
    <property type="molecule type" value="Genomic_DNA"/>
</dbReference>
<gene>
    <name evidence="2" type="ORF">EUGRSUZ_G02510</name>
</gene>
<accession>A0A059BFJ5</accession>
<name>A0A059BFJ5_EUCGR</name>
<feature type="chain" id="PRO_5001568624" description="Secreted protein" evidence="1">
    <location>
        <begin position="21"/>
        <end position="135"/>
    </location>
</feature>
<evidence type="ECO:0000313" key="2">
    <source>
        <dbReference type="EMBL" id="KCW64967.1"/>
    </source>
</evidence>
<evidence type="ECO:0000256" key="1">
    <source>
        <dbReference type="SAM" id="SignalP"/>
    </source>
</evidence>
<evidence type="ECO:0008006" key="3">
    <source>
        <dbReference type="Google" id="ProtNLM"/>
    </source>
</evidence>
<dbReference type="InParanoid" id="A0A059BFJ5"/>
<organism evidence="2">
    <name type="scientific">Eucalyptus grandis</name>
    <name type="common">Flooded gum</name>
    <dbReference type="NCBI Taxonomy" id="71139"/>
    <lineage>
        <taxon>Eukaryota</taxon>
        <taxon>Viridiplantae</taxon>
        <taxon>Streptophyta</taxon>
        <taxon>Embryophyta</taxon>
        <taxon>Tracheophyta</taxon>
        <taxon>Spermatophyta</taxon>
        <taxon>Magnoliopsida</taxon>
        <taxon>eudicotyledons</taxon>
        <taxon>Gunneridae</taxon>
        <taxon>Pentapetalae</taxon>
        <taxon>rosids</taxon>
        <taxon>malvids</taxon>
        <taxon>Myrtales</taxon>
        <taxon>Myrtaceae</taxon>
        <taxon>Myrtoideae</taxon>
        <taxon>Eucalypteae</taxon>
        <taxon>Eucalyptus</taxon>
    </lineage>
</organism>
<sequence length="135" mass="15460">MCSRIGLVGLLCFNFTAVAARAFQRGGMSSTMTHPPPRSVWRVRPHRARLQGDRSRAFQSIPQPPHKCCGPSSYFHLFHIVCPLKFRSFPPPLRFGARENEAEFHHCVSFGVLICAEFTRSHDQKRDPRLCIFCF</sequence>
<dbReference type="AlphaFoldDB" id="A0A059BFJ5"/>
<keyword evidence="1" id="KW-0732">Signal</keyword>
<proteinExistence type="predicted"/>
<feature type="signal peptide" evidence="1">
    <location>
        <begin position="1"/>
        <end position="20"/>
    </location>
</feature>